<dbReference type="CDD" id="cd00067">
    <property type="entry name" value="GAL4"/>
    <property type="match status" value="1"/>
</dbReference>
<dbReference type="InterPro" id="IPR001138">
    <property type="entry name" value="Zn2Cys6_DnaBD"/>
</dbReference>
<dbReference type="PANTHER" id="PTHR31668">
    <property type="entry name" value="GLUCOSE TRANSPORT TRANSCRIPTION REGULATOR RGT1-RELATED-RELATED"/>
    <property type="match status" value="1"/>
</dbReference>
<evidence type="ECO:0000256" key="5">
    <source>
        <dbReference type="ARBA" id="ARBA00023163"/>
    </source>
</evidence>
<evidence type="ECO:0000259" key="8">
    <source>
        <dbReference type="PROSITE" id="PS50048"/>
    </source>
</evidence>
<dbReference type="SMART" id="SM00066">
    <property type="entry name" value="GAL4"/>
    <property type="match status" value="1"/>
</dbReference>
<protein>
    <submittedName>
        <fullName evidence="9">ARAD1D09372p</fullName>
    </submittedName>
</protein>
<feature type="compositionally biased region" description="Low complexity" evidence="7">
    <location>
        <begin position="192"/>
        <end position="202"/>
    </location>
</feature>
<dbReference type="GO" id="GO:0008270">
    <property type="term" value="F:zinc ion binding"/>
    <property type="evidence" value="ECO:0007669"/>
    <property type="project" value="InterPro"/>
</dbReference>
<dbReference type="Pfam" id="PF00172">
    <property type="entry name" value="Zn_clus"/>
    <property type="match status" value="1"/>
</dbReference>
<keyword evidence="1" id="KW-0479">Metal-binding</keyword>
<feature type="compositionally biased region" description="Low complexity" evidence="7">
    <location>
        <begin position="95"/>
        <end position="105"/>
    </location>
</feature>
<evidence type="ECO:0000256" key="7">
    <source>
        <dbReference type="SAM" id="MobiDB-lite"/>
    </source>
</evidence>
<dbReference type="Gene3D" id="4.10.240.10">
    <property type="entry name" value="Zn(2)-C6 fungal-type DNA-binding domain"/>
    <property type="match status" value="1"/>
</dbReference>
<feature type="compositionally biased region" description="Basic residues" evidence="7">
    <location>
        <begin position="71"/>
        <end position="80"/>
    </location>
</feature>
<feature type="compositionally biased region" description="Gly residues" evidence="7">
    <location>
        <begin position="161"/>
        <end position="170"/>
    </location>
</feature>
<dbReference type="GO" id="GO:0006351">
    <property type="term" value="P:DNA-templated transcription"/>
    <property type="evidence" value="ECO:0007669"/>
    <property type="project" value="InterPro"/>
</dbReference>
<feature type="region of interest" description="Disordered" evidence="7">
    <location>
        <begin position="61"/>
        <end position="293"/>
    </location>
</feature>
<dbReference type="GO" id="GO:0000981">
    <property type="term" value="F:DNA-binding transcription factor activity, RNA polymerase II-specific"/>
    <property type="evidence" value="ECO:0007669"/>
    <property type="project" value="InterPro"/>
</dbReference>
<dbReference type="EMBL" id="HG937694">
    <property type="protein sequence ID" value="CDP37347.1"/>
    <property type="molecule type" value="Genomic_DNA"/>
</dbReference>
<proteinExistence type="predicted"/>
<accession>A0A060TEP2</accession>
<keyword evidence="5" id="KW-0804">Transcription</keyword>
<dbReference type="PROSITE" id="PS00463">
    <property type="entry name" value="ZN2_CY6_FUNGAL_1"/>
    <property type="match status" value="1"/>
</dbReference>
<gene>
    <name evidence="9" type="ORF">GNLVRS02_ARAD1D09372g</name>
</gene>
<dbReference type="InterPro" id="IPR007219">
    <property type="entry name" value="XnlR_reg_dom"/>
</dbReference>
<feature type="compositionally biased region" description="Polar residues" evidence="7">
    <location>
        <begin position="210"/>
        <end position="219"/>
    </location>
</feature>
<dbReference type="PANTHER" id="PTHR31668:SF26">
    <property type="entry name" value="GLUCOSE TRANSPORT TRANSCRIPTION REGULATOR RGT1-RELATED"/>
    <property type="match status" value="1"/>
</dbReference>
<keyword evidence="6" id="KW-0539">Nucleus</keyword>
<evidence type="ECO:0000256" key="2">
    <source>
        <dbReference type="ARBA" id="ARBA00022833"/>
    </source>
</evidence>
<feature type="compositionally biased region" description="Low complexity" evidence="7">
    <location>
        <begin position="239"/>
        <end position="262"/>
    </location>
</feature>
<feature type="compositionally biased region" description="Polar residues" evidence="7">
    <location>
        <begin position="109"/>
        <end position="129"/>
    </location>
</feature>
<keyword evidence="4" id="KW-0238">DNA-binding</keyword>
<dbReference type="SUPFAM" id="SSF57701">
    <property type="entry name" value="Zn2/Cys6 DNA-binding domain"/>
    <property type="match status" value="1"/>
</dbReference>
<reference evidence="9" key="2">
    <citation type="submission" date="2014-06" db="EMBL/GenBank/DDBJ databases">
        <title>The complete genome of Blastobotrys (Arxula) adeninivorans LS3 - a yeast of biotechnological interest.</title>
        <authorList>
            <person name="Kunze G."/>
            <person name="Gaillardin C."/>
            <person name="Czernicka M."/>
            <person name="Durrens P."/>
            <person name="Martin T."/>
            <person name="Boer E."/>
            <person name="Gabaldon T."/>
            <person name="Cruz J."/>
            <person name="Talla E."/>
            <person name="Marck C."/>
            <person name="Goffeau A."/>
            <person name="Barbe V."/>
            <person name="Baret P."/>
            <person name="Baronian K."/>
            <person name="Beier S."/>
            <person name="Bleykasten C."/>
            <person name="Bode R."/>
            <person name="Casaregola S."/>
            <person name="Despons L."/>
            <person name="Fairhead C."/>
            <person name="Giersberg M."/>
            <person name="Gierski P."/>
            <person name="Hahnel U."/>
            <person name="Hartmann A."/>
            <person name="Jankowska D."/>
            <person name="Jubin C."/>
            <person name="Jung P."/>
            <person name="Lafontaine I."/>
            <person name="Leh-Louis V."/>
            <person name="Lemaire M."/>
            <person name="Marcet-Houben M."/>
            <person name="Mascher M."/>
            <person name="Morel G."/>
            <person name="Richard G.-F."/>
            <person name="Riechen J."/>
            <person name="Sacerdot C."/>
            <person name="Sarkar A."/>
            <person name="Savel G."/>
            <person name="Schacherer J."/>
            <person name="Sherman D."/>
            <person name="Straub M.-L."/>
            <person name="Stein N."/>
            <person name="Thierry A."/>
            <person name="Trautwein-Schult A."/>
            <person name="Westhof E."/>
            <person name="Worch S."/>
            <person name="Dujon B."/>
            <person name="Souciet J.-L."/>
            <person name="Wincker P."/>
            <person name="Scholz U."/>
            <person name="Neuveglise N."/>
        </authorList>
    </citation>
    <scope>NUCLEOTIDE SEQUENCE</scope>
    <source>
        <strain evidence="9">LS3</strain>
    </source>
</reference>
<evidence type="ECO:0000313" key="9">
    <source>
        <dbReference type="EMBL" id="CDP37347.1"/>
    </source>
</evidence>
<dbReference type="PROSITE" id="PS50048">
    <property type="entry name" value="ZN2_CY6_FUNGAL_2"/>
    <property type="match status" value="1"/>
</dbReference>
<dbReference type="InterPro" id="IPR036864">
    <property type="entry name" value="Zn2-C6_fun-type_DNA-bd_sf"/>
</dbReference>
<evidence type="ECO:0000256" key="4">
    <source>
        <dbReference type="ARBA" id="ARBA00023125"/>
    </source>
</evidence>
<feature type="domain" description="Zn(2)-C6 fungal-type" evidence="8">
    <location>
        <begin position="34"/>
        <end position="67"/>
    </location>
</feature>
<evidence type="ECO:0000256" key="3">
    <source>
        <dbReference type="ARBA" id="ARBA00023015"/>
    </source>
</evidence>
<evidence type="ECO:0000256" key="6">
    <source>
        <dbReference type="ARBA" id="ARBA00023242"/>
    </source>
</evidence>
<keyword evidence="2" id="KW-0862">Zinc</keyword>
<dbReference type="CDD" id="cd12148">
    <property type="entry name" value="fungal_TF_MHR"/>
    <property type="match status" value="1"/>
</dbReference>
<feature type="compositionally biased region" description="Polar residues" evidence="7">
    <location>
        <begin position="264"/>
        <end position="276"/>
    </location>
</feature>
<feature type="region of interest" description="Disordered" evidence="7">
    <location>
        <begin position="1"/>
        <end position="34"/>
    </location>
</feature>
<organism evidence="9">
    <name type="scientific">Blastobotrys adeninivorans</name>
    <name type="common">Yeast</name>
    <name type="synonym">Arxula adeninivorans</name>
    <dbReference type="NCBI Taxonomy" id="409370"/>
    <lineage>
        <taxon>Eukaryota</taxon>
        <taxon>Fungi</taxon>
        <taxon>Dikarya</taxon>
        <taxon>Ascomycota</taxon>
        <taxon>Saccharomycotina</taxon>
        <taxon>Dipodascomycetes</taxon>
        <taxon>Dipodascales</taxon>
        <taxon>Trichomonascaceae</taxon>
        <taxon>Blastobotrys</taxon>
    </lineage>
</organism>
<reference evidence="9" key="1">
    <citation type="submission" date="2014-02" db="EMBL/GenBank/DDBJ databases">
        <authorList>
            <person name="Genoscope - CEA"/>
        </authorList>
    </citation>
    <scope>NUCLEOTIDE SEQUENCE</scope>
    <source>
        <strain evidence="9">LS3</strain>
    </source>
</reference>
<dbReference type="InterPro" id="IPR050797">
    <property type="entry name" value="Carb_Metab_Trans_Reg"/>
</dbReference>
<dbReference type="Pfam" id="PF04082">
    <property type="entry name" value="Fungal_trans"/>
    <property type="match status" value="1"/>
</dbReference>
<sequence length="642" mass="69740">MTTVPVAESPRKKKFPPAYMMDVPPRKRSKVSRACDECRRKKIRCDAGLEEDPQCTSCRRAGEKCSFSRIPMKRGPSKKHSWPDPSKSGPDAAKSTPSTTLTSPPNASVGRNSSSNGTISRSASFSDHTPPSFASPYPDHFRKRALSSSAGFVLGPAHPGSGHGNTGGAGRVERLPSIDTLTSQHQPPPSPRGSWSSSGTGPRLSISAVPPNSSATFTKAPTDMRARHNSISSVDSALSPGMTSSMGGGSSIASSSVGSPGATTLPSPVPTGTSANGGDDFYKRSSSSEVDEPGWEDRYIDTYYQVIHPTVPVLPSSKVRLRARLLACNNPSLRYTLLCALNGLVTKRQRDNARAADYRHQVLMGVMQCASGAEPLGAQSRILHFMTLILLYLQTQESMWLGSAINVAYDIGLHHSERPKGLSDDDYHVSRRLFLVLTILDRLHANLRQVPVQIPESVIRLNYSTDVHSFSGSRVCLDMVKLCTILGHIGNHPHAHIIKELEGVYQSIEAIWDSTPILKALYYMTMLEAEKHNAGSVSTYANELVTLLESPLVASNPLTSYLIPIVAQTLSPAERHDDRLAQHVEAFERVLEARYNGEFEGVRNLLSQVRIKKDDYKPVSPSSSPHWGLERLAAVAHQAAGL</sequence>
<name>A0A060TEP2_BLAAD</name>
<dbReference type="GO" id="GO:0003677">
    <property type="term" value="F:DNA binding"/>
    <property type="evidence" value="ECO:0007669"/>
    <property type="project" value="UniProtKB-KW"/>
</dbReference>
<keyword evidence="3" id="KW-0805">Transcription regulation</keyword>
<dbReference type="AlphaFoldDB" id="A0A060TEP2"/>
<evidence type="ECO:0000256" key="1">
    <source>
        <dbReference type="ARBA" id="ARBA00022723"/>
    </source>
</evidence>